<proteinExistence type="predicted"/>
<dbReference type="Pfam" id="PF05396">
    <property type="entry name" value="Phage_T7_Capsid"/>
    <property type="match status" value="1"/>
</dbReference>
<organism evidence="2 3">
    <name type="scientific">Klebsiella phage vB_Kpn_K12P1.1</name>
    <dbReference type="NCBI Taxonomy" id="3071627"/>
    <lineage>
        <taxon>Viruses</taxon>
        <taxon>Duplodnaviria</taxon>
        <taxon>Heunggongvirae</taxon>
        <taxon>Uroviricota</taxon>
        <taxon>Caudoviricetes</taxon>
        <taxon>Autographivirales</taxon>
        <taxon>Autotranscriptaviridae</taxon>
        <taxon>Studiervirinae</taxon>
        <taxon>Apdecimavirus</taxon>
        <taxon>Apdecimavirus K12P11</taxon>
    </lineage>
</organism>
<gene>
    <name evidence="2" type="ORF">K12P11_LOCUS40</name>
</gene>
<feature type="region of interest" description="Disordered" evidence="1">
    <location>
        <begin position="81"/>
        <end position="102"/>
    </location>
</feature>
<dbReference type="EMBL" id="OY978816">
    <property type="protein sequence ID" value="CAK6596973.1"/>
    <property type="molecule type" value="Genomic_DNA"/>
</dbReference>
<accession>A0AAV1MFI9</accession>
<dbReference type="GO" id="GO:0019069">
    <property type="term" value="P:viral capsid assembly"/>
    <property type="evidence" value="ECO:0007669"/>
    <property type="project" value="InterPro"/>
</dbReference>
<sequence>MAGESNADVYASFGVSSAVMSGSNQEEHEQNMLALDVAARDGDDAILLHDDESQEVDLYGNPDKFAVEGEDDGFVQVRIGEEGAQEDDFESDPEEGTEGQTEEFAPLGDVPAELTETTEQLSQHAEGFQEIVNQAFERGVSEEAITRIQAEYEGDGISEQSYKELAEAGYSKAFVDSYIKGQEALVDAYVNQVVAFAGGQERFSALHAHLQSNNPDAAASLENALENRDVGTLKAIINLASQSFNSKFGKPAARSVTKRATPAKPVAIQRKGFESRDAMIKAMSDSRYRHDSNYRRQVEQMVIDSTF</sequence>
<evidence type="ECO:0000313" key="3">
    <source>
        <dbReference type="Proteomes" id="UP001497510"/>
    </source>
</evidence>
<dbReference type="InterPro" id="IPR008768">
    <property type="entry name" value="Gp9-like"/>
</dbReference>
<name>A0AAV1MFI9_9CAUD</name>
<reference evidence="2 3" key="1">
    <citation type="submission" date="2023-10" db="EMBL/GenBank/DDBJ databases">
        <authorList>
            <person name="Robby Concha-Eloko"/>
            <person name="Pilar Barberan- Martinez"/>
            <person name="Rafael Sanjuan"/>
            <person name="Pilar Domingo-Calap"/>
        </authorList>
    </citation>
    <scope>NUCLEOTIDE SEQUENCE [LARGE SCALE GENOMIC DNA]</scope>
</reference>
<dbReference type="Proteomes" id="UP001497510">
    <property type="component" value="Chromosome"/>
</dbReference>
<protein>
    <submittedName>
        <fullName evidence="2">Head assembly</fullName>
    </submittedName>
</protein>
<keyword evidence="3" id="KW-1185">Reference proteome</keyword>
<feature type="compositionally biased region" description="Acidic residues" evidence="1">
    <location>
        <begin position="83"/>
        <end position="101"/>
    </location>
</feature>
<evidence type="ECO:0000313" key="2">
    <source>
        <dbReference type="EMBL" id="CAK6596973.1"/>
    </source>
</evidence>
<evidence type="ECO:0000256" key="1">
    <source>
        <dbReference type="SAM" id="MobiDB-lite"/>
    </source>
</evidence>